<dbReference type="Proteomes" id="UP000295361">
    <property type="component" value="Unassembled WGS sequence"/>
</dbReference>
<gene>
    <name evidence="2" type="ORF">DES47_102313</name>
</gene>
<evidence type="ECO:0000313" key="2">
    <source>
        <dbReference type="EMBL" id="TDP72568.1"/>
    </source>
</evidence>
<feature type="domain" description="GST N-terminal" evidence="1">
    <location>
        <begin position="15"/>
        <end position="78"/>
    </location>
</feature>
<keyword evidence="2" id="KW-0808">Transferase</keyword>
<dbReference type="InParanoid" id="A0A4R6QR33"/>
<dbReference type="GO" id="GO:0006559">
    <property type="term" value="P:L-phenylalanine catabolic process"/>
    <property type="evidence" value="ECO:0007669"/>
    <property type="project" value="TreeGrafter"/>
</dbReference>
<protein>
    <submittedName>
        <fullName evidence="2">Glutathione S-transferase</fullName>
    </submittedName>
</protein>
<name>A0A4R6QR33_9BURK</name>
<dbReference type="EMBL" id="SNXS01000002">
    <property type="protein sequence ID" value="TDP72568.1"/>
    <property type="molecule type" value="Genomic_DNA"/>
</dbReference>
<dbReference type="InterPro" id="IPR036249">
    <property type="entry name" value="Thioredoxin-like_sf"/>
</dbReference>
<proteinExistence type="predicted"/>
<evidence type="ECO:0000259" key="1">
    <source>
        <dbReference type="Pfam" id="PF13409"/>
    </source>
</evidence>
<dbReference type="InterPro" id="IPR004045">
    <property type="entry name" value="Glutathione_S-Trfase_N"/>
</dbReference>
<dbReference type="Gene3D" id="3.40.30.10">
    <property type="entry name" value="Glutaredoxin"/>
    <property type="match status" value="1"/>
</dbReference>
<dbReference type="GO" id="GO:0016034">
    <property type="term" value="F:maleylacetoacetate isomerase activity"/>
    <property type="evidence" value="ECO:0007669"/>
    <property type="project" value="TreeGrafter"/>
</dbReference>
<dbReference type="SUPFAM" id="SSF52833">
    <property type="entry name" value="Thioredoxin-like"/>
    <property type="match status" value="1"/>
</dbReference>
<dbReference type="PANTHER" id="PTHR42673">
    <property type="entry name" value="MALEYLACETOACETATE ISOMERASE"/>
    <property type="match status" value="1"/>
</dbReference>
<reference evidence="2 3" key="1">
    <citation type="submission" date="2019-03" db="EMBL/GenBank/DDBJ databases">
        <title>Genomic Encyclopedia of Type Strains, Phase IV (KMG-IV): sequencing the most valuable type-strain genomes for metagenomic binning, comparative biology and taxonomic classification.</title>
        <authorList>
            <person name="Goeker M."/>
        </authorList>
    </citation>
    <scope>NUCLEOTIDE SEQUENCE [LARGE SCALE GENOMIC DNA]</scope>
    <source>
        <strain evidence="2 3">DSM 16998</strain>
    </source>
</reference>
<sequence length="218" mass="24317">MTKAVLTISSKNYGAWALRGWLMARFAKLEFSENVISPDDPAMKAEMLLLSASMRVPALEHEGIHVWDTLAIGEYLHEVKPRAGLLPADLAARAHCRAICGEMHSGFSAMRSSLPMNIKAHFPRFLVWSRAQSDIDRVLTIWSECLATYGGPYLFGSKPGMADAMFAPVVTRFLTYDVPLDATCTTYCRQIMALPAMQEWVDAARNEPDEIDELDAEF</sequence>
<dbReference type="Gene3D" id="1.20.1050.10">
    <property type="match status" value="1"/>
</dbReference>
<dbReference type="PANTHER" id="PTHR42673:SF4">
    <property type="entry name" value="MALEYLACETOACETATE ISOMERASE"/>
    <property type="match status" value="1"/>
</dbReference>
<accession>A0A4R6QR33</accession>
<dbReference type="InterPro" id="IPR036282">
    <property type="entry name" value="Glutathione-S-Trfase_C_sf"/>
</dbReference>
<organism evidence="2 3">
    <name type="scientific">Roseateles toxinivorans</name>
    <dbReference type="NCBI Taxonomy" id="270368"/>
    <lineage>
        <taxon>Bacteria</taxon>
        <taxon>Pseudomonadati</taxon>
        <taxon>Pseudomonadota</taxon>
        <taxon>Betaproteobacteria</taxon>
        <taxon>Burkholderiales</taxon>
        <taxon>Sphaerotilaceae</taxon>
        <taxon>Roseateles</taxon>
    </lineage>
</organism>
<dbReference type="GO" id="GO:0004364">
    <property type="term" value="F:glutathione transferase activity"/>
    <property type="evidence" value="ECO:0007669"/>
    <property type="project" value="TreeGrafter"/>
</dbReference>
<evidence type="ECO:0000313" key="3">
    <source>
        <dbReference type="Proteomes" id="UP000295361"/>
    </source>
</evidence>
<comment type="caution">
    <text evidence="2">The sequence shown here is derived from an EMBL/GenBank/DDBJ whole genome shotgun (WGS) entry which is preliminary data.</text>
</comment>
<dbReference type="Pfam" id="PF13409">
    <property type="entry name" value="GST_N_2"/>
    <property type="match status" value="1"/>
</dbReference>
<dbReference type="OrthoDB" id="9799538at2"/>
<dbReference type="CDD" id="cd03194">
    <property type="entry name" value="GST_C_3"/>
    <property type="match status" value="1"/>
</dbReference>
<dbReference type="Pfam" id="PF13410">
    <property type="entry name" value="GST_C_2"/>
    <property type="match status" value="1"/>
</dbReference>
<dbReference type="RefSeq" id="WP_133700025.1">
    <property type="nucleotide sequence ID" value="NZ_SNXS01000002.1"/>
</dbReference>
<dbReference type="AlphaFoldDB" id="A0A4R6QR33"/>
<dbReference type="GO" id="GO:0006749">
    <property type="term" value="P:glutathione metabolic process"/>
    <property type="evidence" value="ECO:0007669"/>
    <property type="project" value="TreeGrafter"/>
</dbReference>
<keyword evidence="3" id="KW-1185">Reference proteome</keyword>
<dbReference type="SUPFAM" id="SSF47616">
    <property type="entry name" value="GST C-terminal domain-like"/>
    <property type="match status" value="1"/>
</dbReference>